<organism evidence="1 2">
    <name type="scientific">Corynebacterium vitaeruminis DSM 20294</name>
    <dbReference type="NCBI Taxonomy" id="1224164"/>
    <lineage>
        <taxon>Bacteria</taxon>
        <taxon>Bacillati</taxon>
        <taxon>Actinomycetota</taxon>
        <taxon>Actinomycetes</taxon>
        <taxon>Mycobacteriales</taxon>
        <taxon>Corynebacteriaceae</taxon>
        <taxon>Corynebacterium</taxon>
    </lineage>
</organism>
<dbReference type="Gene3D" id="3.40.630.30">
    <property type="match status" value="1"/>
</dbReference>
<dbReference type="HOGENOM" id="CLU_063634_0_0_11"/>
<dbReference type="SUPFAM" id="SSF55729">
    <property type="entry name" value="Acyl-CoA N-acyltransferases (Nat)"/>
    <property type="match status" value="1"/>
</dbReference>
<dbReference type="RefSeq" id="WP_025252251.1">
    <property type="nucleotide sequence ID" value="NZ_CP004353.1"/>
</dbReference>
<name>W5XZ21_9CORY</name>
<dbReference type="eggNOG" id="COG1670">
    <property type="taxonomic scope" value="Bacteria"/>
</dbReference>
<dbReference type="KEGG" id="cvt:B843_04090"/>
<dbReference type="Proteomes" id="UP000019222">
    <property type="component" value="Chromosome"/>
</dbReference>
<keyword evidence="2" id="KW-1185">Reference proteome</keyword>
<sequence length="365" mass="39346">MKSTQIIRVTPPHLPANTDPSDVVLSQVFNANLASQEASGTADAAVSVERTLHGLRPGPQSEPHMFALIAREPGETEDYLDVPAQSDDRNFDYLGYLTVTLPLRENTDTAEVAVTLDAGLAPLPGEELSPEAVKALRRLYQLAADVAREHGRGTLQAGLMTSPSIGVDGDPRVRLMRELGFELAYQGGEYLVELGELPAAPLPEGIAATAFEGVSPPEPLVDGFLELLRIASTDVPHGSLRAEPANWSRERLAEVAAHSARLGSQLVNVVLFDAYGPVGFSYASRHPGSNPAVAEQDLTVIHPRARRQGLGTAIKAILWRELRARHPEVKRVCTFVSDDNAAMRAINAKLGATLTAIETVWQKRV</sequence>
<dbReference type="PATRIC" id="fig|1224164.3.peg.811"/>
<reference evidence="1 2" key="1">
    <citation type="submission" date="2013-02" db="EMBL/GenBank/DDBJ databases">
        <title>The complete genome sequence of Corynebacterium vitaeruminis DSM 20294.</title>
        <authorList>
            <person name="Ruckert C."/>
            <person name="Albersmeier A."/>
            <person name="Kalinowski J."/>
        </authorList>
    </citation>
    <scope>NUCLEOTIDE SEQUENCE [LARGE SCALE GENOMIC DNA]</scope>
    <source>
        <strain evidence="2">ATCC 10234</strain>
    </source>
</reference>
<dbReference type="STRING" id="1224164.B843_04090"/>
<protein>
    <recommendedName>
        <fullName evidence="3">N-acetyltransferase domain-containing protein</fullName>
    </recommendedName>
</protein>
<proteinExistence type="predicted"/>
<dbReference type="InterPro" id="IPR016181">
    <property type="entry name" value="Acyl_CoA_acyltransferase"/>
</dbReference>
<accession>W5XZ21</accession>
<dbReference type="AlphaFoldDB" id="W5XZ21"/>
<dbReference type="EMBL" id="CP004353">
    <property type="protein sequence ID" value="AHI22207.1"/>
    <property type="molecule type" value="Genomic_DNA"/>
</dbReference>
<gene>
    <name evidence="1" type="ORF">B843_04090</name>
</gene>
<evidence type="ECO:0008006" key="3">
    <source>
        <dbReference type="Google" id="ProtNLM"/>
    </source>
</evidence>
<evidence type="ECO:0000313" key="1">
    <source>
        <dbReference type="EMBL" id="AHI22207.1"/>
    </source>
</evidence>
<evidence type="ECO:0000313" key="2">
    <source>
        <dbReference type="Proteomes" id="UP000019222"/>
    </source>
</evidence>